<proteinExistence type="predicted"/>
<dbReference type="AlphaFoldDB" id="A0AAW6LUG6"/>
<dbReference type="RefSeq" id="WP_275232738.1">
    <property type="nucleotide sequence ID" value="NZ_JARDXE010000023.1"/>
</dbReference>
<dbReference type="InterPro" id="IPR002500">
    <property type="entry name" value="PAPS_reduct_dom"/>
</dbReference>
<dbReference type="InterPro" id="IPR014729">
    <property type="entry name" value="Rossmann-like_a/b/a_fold"/>
</dbReference>
<organism evidence="2 3">
    <name type="scientific">Rhodococcus qingshengii</name>
    <dbReference type="NCBI Taxonomy" id="334542"/>
    <lineage>
        <taxon>Bacteria</taxon>
        <taxon>Bacillati</taxon>
        <taxon>Actinomycetota</taxon>
        <taxon>Actinomycetes</taxon>
        <taxon>Mycobacteriales</taxon>
        <taxon>Nocardiaceae</taxon>
        <taxon>Rhodococcus</taxon>
        <taxon>Rhodococcus erythropolis group</taxon>
    </lineage>
</organism>
<comment type="caution">
    <text evidence="2">The sequence shown here is derived from an EMBL/GenBank/DDBJ whole genome shotgun (WGS) entry which is preliminary data.</text>
</comment>
<dbReference type="PANTHER" id="PTHR43196">
    <property type="entry name" value="SULFATE ADENYLYLTRANSFERASE SUBUNIT 2"/>
    <property type="match status" value="1"/>
</dbReference>
<dbReference type="EMBL" id="JARDXE010000023">
    <property type="protein sequence ID" value="MDE8649030.1"/>
    <property type="molecule type" value="Genomic_DNA"/>
</dbReference>
<dbReference type="InterPro" id="IPR050128">
    <property type="entry name" value="Sulfate_adenylyltrnsfr_sub2"/>
</dbReference>
<dbReference type="Gene3D" id="3.40.50.620">
    <property type="entry name" value="HUPs"/>
    <property type="match status" value="1"/>
</dbReference>
<gene>
    <name evidence="2" type="ORF">PXH69_29065</name>
</gene>
<sequence length="264" mass="29493">MTTTPDPGLNVDRLLALRPTTRRTDRAALDHLVDRIGAHFNRHDGYIAFSGGKDSLVVLHLALRADRDIPVVFFDSGLEYPETLDYIRTVAEQWNLDLHRIAADPPLLDALVDSGSWDHDSPAGPLPDLHDVLIGAPSRKAHQLLGPGELWGVRADESAGRRVLYARAQTADGVISRADGTVVYGPIWNWSTADVWSYIHRHDLPVNPLYGKLADLGVPEVQRRVSHILDGSHLDRGRLTWLRRGWPTLFEQLADALPRIRQMT</sequence>
<dbReference type="SUPFAM" id="SSF52402">
    <property type="entry name" value="Adenine nucleotide alpha hydrolases-like"/>
    <property type="match status" value="1"/>
</dbReference>
<feature type="domain" description="Phosphoadenosine phosphosulphate reductase" evidence="1">
    <location>
        <begin position="47"/>
        <end position="212"/>
    </location>
</feature>
<reference evidence="2" key="1">
    <citation type="submission" date="2023-02" db="EMBL/GenBank/DDBJ databases">
        <title>A novel hydrolase synthesized by Rhodococcus erythropolis HQ is responsible for the detoxification of Zearalenone.</title>
        <authorList>
            <person name="Hu J."/>
            <person name="Xu J."/>
        </authorList>
    </citation>
    <scope>NUCLEOTIDE SEQUENCE</scope>
    <source>
        <strain evidence="2">HQ</strain>
    </source>
</reference>
<evidence type="ECO:0000313" key="3">
    <source>
        <dbReference type="Proteomes" id="UP001217325"/>
    </source>
</evidence>
<evidence type="ECO:0000313" key="2">
    <source>
        <dbReference type="EMBL" id="MDE8649030.1"/>
    </source>
</evidence>
<evidence type="ECO:0000259" key="1">
    <source>
        <dbReference type="Pfam" id="PF01507"/>
    </source>
</evidence>
<accession>A0AAW6LUG6</accession>
<dbReference type="PANTHER" id="PTHR43196:SF2">
    <property type="entry name" value="PHOSPHOADENOSINE PHOSPHOSULFATE REDUCTASE"/>
    <property type="match status" value="1"/>
</dbReference>
<dbReference type="GO" id="GO:0003824">
    <property type="term" value="F:catalytic activity"/>
    <property type="evidence" value="ECO:0007669"/>
    <property type="project" value="InterPro"/>
</dbReference>
<protein>
    <submittedName>
        <fullName evidence="2">Phosphoadenosine phosphosulfate reductase family protein</fullName>
    </submittedName>
</protein>
<dbReference type="Pfam" id="PF01507">
    <property type="entry name" value="PAPS_reduct"/>
    <property type="match status" value="1"/>
</dbReference>
<name>A0AAW6LUG6_RHOSG</name>
<dbReference type="Proteomes" id="UP001217325">
    <property type="component" value="Unassembled WGS sequence"/>
</dbReference>